<feature type="compositionally biased region" description="Acidic residues" evidence="1">
    <location>
        <begin position="124"/>
        <end position="138"/>
    </location>
</feature>
<dbReference type="EMBL" id="AY225134">
    <property type="protein sequence ID" value="AAR26903.1"/>
    <property type="molecule type" value="Genomic_DNA"/>
</dbReference>
<dbReference type="GeneID" id="41332218"/>
<dbReference type="Pfam" id="PF19063">
    <property type="entry name" value="DUF5759"/>
    <property type="match status" value="1"/>
</dbReference>
<feature type="compositionally biased region" description="Basic and acidic residues" evidence="1">
    <location>
        <begin position="98"/>
        <end position="120"/>
    </location>
</feature>
<dbReference type="InterPro" id="IPR043977">
    <property type="entry name" value="DUF5759"/>
</dbReference>
<evidence type="ECO:0000256" key="1">
    <source>
        <dbReference type="SAM" id="MobiDB-lite"/>
    </source>
</evidence>
<dbReference type="KEGG" id="vg:41332218"/>
<sequence>MVGTIRSVEEIVGISESGKTPDKMVYRYLIKQIDRLIRSRALEQRYDAHFEIPAIVMFKPHFNRLRVAKKICAHYTKIGFIVELTGFHARLAWGKGTQTDKKKTEDSKHSSDSEDPRHDIGQVTDEEEESSNDEEEEDRTITIKNSHVKSTLSQRLAQLKQQQQTQQL</sequence>
<name>Q6XM08_9PHYC</name>
<accession>Q6XM08</accession>
<reference evidence="2" key="2">
    <citation type="submission" date="2003-01" db="EMBL/GenBank/DDBJ databases">
        <title>Partial Nucleotide Sequence of the Feldmannia irregularis Virus FirrV-1 Genome: On the Evolution of Large Phaeoviral Genomes.</title>
        <authorList>
            <person name="Delaroque N."/>
            <person name="Knippers R."/>
            <person name="Mueller D.G."/>
            <person name="Boland W."/>
        </authorList>
    </citation>
    <scope>NUCLEOTIDE SEQUENCE</scope>
    <source>
        <strain evidence="2">FirrV-1</strain>
    </source>
</reference>
<proteinExistence type="predicted"/>
<organism evidence="2">
    <name type="scientific">Feldmannia irregularis virus a</name>
    <dbReference type="NCBI Taxonomy" id="231992"/>
    <lineage>
        <taxon>Viruses</taxon>
        <taxon>Varidnaviria</taxon>
        <taxon>Bamfordvirae</taxon>
        <taxon>Nucleocytoviricota</taxon>
        <taxon>Megaviricetes</taxon>
        <taxon>Algavirales</taxon>
        <taxon>Phycodnaviridae</taxon>
        <taxon>Phaeovirus</taxon>
        <taxon>Phaeovirus irregularis</taxon>
    </lineage>
</organism>
<protein>
    <submittedName>
        <fullName evidence="2">FirrV-1-B28</fullName>
    </submittedName>
</protein>
<dbReference type="RefSeq" id="YP_009665641.1">
    <property type="nucleotide sequence ID" value="NC_043252.1"/>
</dbReference>
<feature type="region of interest" description="Disordered" evidence="1">
    <location>
        <begin position="95"/>
        <end position="147"/>
    </location>
</feature>
<evidence type="ECO:0000313" key="2">
    <source>
        <dbReference type="EMBL" id="AAR26903.1"/>
    </source>
</evidence>
<reference evidence="2" key="1">
    <citation type="journal article" date="2003" name="J. Mol. Evol.">
        <title>Comparisons of two large phaeoviral genomes and evolutionary implications.</title>
        <authorList>
            <person name="Delaroque N."/>
            <person name="Boland W."/>
            <person name="Muller D.G."/>
            <person name="Knippers R."/>
        </authorList>
    </citation>
    <scope>NUCLEOTIDE SEQUENCE</scope>
    <source>
        <strain evidence="2">FirrV-1</strain>
    </source>
</reference>